<dbReference type="InterPro" id="IPR014710">
    <property type="entry name" value="RmlC-like_jellyroll"/>
</dbReference>
<dbReference type="Proteomes" id="UP000554004">
    <property type="component" value="Unassembled WGS sequence"/>
</dbReference>
<dbReference type="GO" id="GO:0006096">
    <property type="term" value="P:glycolytic process"/>
    <property type="evidence" value="ECO:0007669"/>
    <property type="project" value="InterPro"/>
</dbReference>
<name>A0A847ETL3_9BACT</name>
<comment type="caution">
    <text evidence="2">The sequence shown here is derived from an EMBL/GenBank/DDBJ whole genome shotgun (WGS) entry which is preliminary data.</text>
</comment>
<dbReference type="Pfam" id="PF06560">
    <property type="entry name" value="GPI"/>
    <property type="match status" value="1"/>
</dbReference>
<reference evidence="2 3" key="1">
    <citation type="journal article" date="2020" name="Biotechnol. Biofuels">
        <title>New insights from the biogas microbiome by comprehensive genome-resolved metagenomics of nearly 1600 species originating from multiple anaerobic digesters.</title>
        <authorList>
            <person name="Campanaro S."/>
            <person name="Treu L."/>
            <person name="Rodriguez-R L.M."/>
            <person name="Kovalovszki A."/>
            <person name="Ziels R.M."/>
            <person name="Maus I."/>
            <person name="Zhu X."/>
            <person name="Kougias P.G."/>
            <person name="Basile A."/>
            <person name="Luo G."/>
            <person name="Schluter A."/>
            <person name="Konstantinidis K.T."/>
            <person name="Angelidaki I."/>
        </authorList>
    </citation>
    <scope>NUCLEOTIDE SEQUENCE [LARGE SCALE GENOMIC DNA]</scope>
    <source>
        <strain evidence="2">AS06rmzACSIP_421</strain>
    </source>
</reference>
<dbReference type="GO" id="GO:0005737">
    <property type="term" value="C:cytoplasm"/>
    <property type="evidence" value="ECO:0007669"/>
    <property type="project" value="InterPro"/>
</dbReference>
<organism evidence="2 3">
    <name type="scientific">Candidatus Dojkabacteria bacterium</name>
    <dbReference type="NCBI Taxonomy" id="2099670"/>
    <lineage>
        <taxon>Bacteria</taxon>
        <taxon>Candidatus Dojkabacteria</taxon>
    </lineage>
</organism>
<accession>A0A847ETL3</accession>
<protein>
    <recommendedName>
        <fullName evidence="1">Glucose-6-phosphate isomerase prokaryote domain-containing protein</fullName>
    </recommendedName>
</protein>
<dbReference type="AlphaFoldDB" id="A0A847ETL3"/>
<dbReference type="InterPro" id="IPR010551">
    <property type="entry name" value="G6P_isomerase_prok"/>
</dbReference>
<dbReference type="GO" id="GO:0004347">
    <property type="term" value="F:glucose-6-phosphate isomerase activity"/>
    <property type="evidence" value="ECO:0007669"/>
    <property type="project" value="InterPro"/>
</dbReference>
<dbReference type="EMBL" id="JAAZAL010000071">
    <property type="protein sequence ID" value="NLE31006.1"/>
    <property type="molecule type" value="Genomic_DNA"/>
</dbReference>
<gene>
    <name evidence="2" type="ORF">GX618_01895</name>
</gene>
<evidence type="ECO:0000313" key="3">
    <source>
        <dbReference type="Proteomes" id="UP000554004"/>
    </source>
</evidence>
<sequence>MAKIDLKQSTGLPIFYSGEDLLPQGLSVSQTSLVCIDEIRLQLLNPDLNCPENFYKKYSDLDKDNVFKEKNIKINMYLIFPNLAGIEYTKTFATRSKNYPRILEIAYGGGIILLQRYDSPKSNRVIKLPVKKGQKIIIPQGYTCAIINSRQNSNLIVLELHSRDAKPRIVLDDRKGMSYYIIRKNAKQETVRNPEYKIVEEPEVINTDSILSKYGVRNGTPIVKQIMRKYEKFTWLFSQDSVSI</sequence>
<dbReference type="GO" id="GO:0006094">
    <property type="term" value="P:gluconeogenesis"/>
    <property type="evidence" value="ECO:0007669"/>
    <property type="project" value="InterPro"/>
</dbReference>
<evidence type="ECO:0000313" key="2">
    <source>
        <dbReference type="EMBL" id="NLE31006.1"/>
    </source>
</evidence>
<evidence type="ECO:0000259" key="1">
    <source>
        <dbReference type="Pfam" id="PF06560"/>
    </source>
</evidence>
<dbReference type="Gene3D" id="2.60.120.10">
    <property type="entry name" value="Jelly Rolls"/>
    <property type="match status" value="1"/>
</dbReference>
<feature type="domain" description="Glucose-6-phosphate isomerase prokaryote" evidence="1">
    <location>
        <begin position="61"/>
        <end position="194"/>
    </location>
</feature>
<proteinExistence type="predicted"/>